<name>A0A2H3KPG7_9CHLR</name>
<dbReference type="RefSeq" id="WP_097651332.1">
    <property type="nucleotide sequence ID" value="NZ_LYXE01000060.1"/>
</dbReference>
<keyword evidence="1" id="KW-1133">Transmembrane helix</keyword>
<dbReference type="EMBL" id="LYXE01000060">
    <property type="protein sequence ID" value="PDW00044.1"/>
    <property type="molecule type" value="Genomic_DNA"/>
</dbReference>
<keyword evidence="1" id="KW-0472">Membrane</keyword>
<protein>
    <submittedName>
        <fullName evidence="2">Uncharacterized protein</fullName>
    </submittedName>
</protein>
<gene>
    <name evidence="2" type="ORF">A9Q02_22075</name>
</gene>
<evidence type="ECO:0000313" key="3">
    <source>
        <dbReference type="Proteomes" id="UP000220922"/>
    </source>
</evidence>
<evidence type="ECO:0000256" key="1">
    <source>
        <dbReference type="SAM" id="Phobius"/>
    </source>
</evidence>
<feature type="transmembrane region" description="Helical" evidence="1">
    <location>
        <begin position="146"/>
        <end position="167"/>
    </location>
</feature>
<sequence>MSWISEYHRVWRVAILVLLLLAFQGPWFFDQIHVPSEYPCAIRLKGDFCGSPIDGMYVLWAVAGELIGRGVGLVTGAKTPTDAGSAFPFILGAIALLLTPVSTGLLIWRGDGQRQLIFHVAVWGLAAVWSWAFLMSMSELPPSQLWGLWLYVALVPSVLILEGVLAIPKKPHQTDR</sequence>
<keyword evidence="3" id="KW-1185">Reference proteome</keyword>
<feature type="transmembrane region" description="Helical" evidence="1">
    <location>
        <begin position="12"/>
        <end position="29"/>
    </location>
</feature>
<dbReference type="OrthoDB" id="10009470at2"/>
<dbReference type="AlphaFoldDB" id="A0A2H3KPG7"/>
<proteinExistence type="predicted"/>
<keyword evidence="1" id="KW-0812">Transmembrane</keyword>
<dbReference type="Proteomes" id="UP000220922">
    <property type="component" value="Unassembled WGS sequence"/>
</dbReference>
<accession>A0A2H3KPG7</accession>
<feature type="transmembrane region" description="Helical" evidence="1">
    <location>
        <begin position="115"/>
        <end position="134"/>
    </location>
</feature>
<evidence type="ECO:0000313" key="2">
    <source>
        <dbReference type="EMBL" id="PDW00044.1"/>
    </source>
</evidence>
<reference evidence="2 3" key="1">
    <citation type="submission" date="2016-05" db="EMBL/GenBank/DDBJ databases">
        <authorList>
            <person name="Lavstsen T."/>
            <person name="Jespersen J.S."/>
        </authorList>
    </citation>
    <scope>NUCLEOTIDE SEQUENCE [LARGE SCALE GENOMIC DNA]</scope>
    <source>
        <strain evidence="2 3">B7-9</strain>
    </source>
</reference>
<organism evidence="2 3">
    <name type="scientific">Candidatus Chloroploca asiatica</name>
    <dbReference type="NCBI Taxonomy" id="1506545"/>
    <lineage>
        <taxon>Bacteria</taxon>
        <taxon>Bacillati</taxon>
        <taxon>Chloroflexota</taxon>
        <taxon>Chloroflexia</taxon>
        <taxon>Chloroflexales</taxon>
        <taxon>Chloroflexineae</taxon>
        <taxon>Oscillochloridaceae</taxon>
        <taxon>Candidatus Chloroploca</taxon>
    </lineage>
</organism>
<comment type="caution">
    <text evidence="2">The sequence shown here is derived from an EMBL/GenBank/DDBJ whole genome shotgun (WGS) entry which is preliminary data.</text>
</comment>
<feature type="transmembrane region" description="Helical" evidence="1">
    <location>
        <begin position="86"/>
        <end position="108"/>
    </location>
</feature>